<dbReference type="InterPro" id="IPR001810">
    <property type="entry name" value="F-box_dom"/>
</dbReference>
<organism evidence="3">
    <name type="scientific">Caenorhabditis brenneri</name>
    <name type="common">Nematode worm</name>
    <dbReference type="NCBI Taxonomy" id="135651"/>
    <lineage>
        <taxon>Eukaryota</taxon>
        <taxon>Metazoa</taxon>
        <taxon>Ecdysozoa</taxon>
        <taxon>Nematoda</taxon>
        <taxon>Chromadorea</taxon>
        <taxon>Rhabditida</taxon>
        <taxon>Rhabditina</taxon>
        <taxon>Rhabditomorpha</taxon>
        <taxon>Rhabditoidea</taxon>
        <taxon>Rhabditidae</taxon>
        <taxon>Peloderinae</taxon>
        <taxon>Caenorhabditis</taxon>
    </lineage>
</organism>
<dbReference type="EMBL" id="GL379949">
    <property type="protein sequence ID" value="EGT37769.1"/>
    <property type="molecule type" value="Genomic_DNA"/>
</dbReference>
<accession>G0NUB2</accession>
<gene>
    <name evidence="2" type="ORF">CAEBREN_03477</name>
</gene>
<keyword evidence="3" id="KW-1185">Reference proteome</keyword>
<protein>
    <recommendedName>
        <fullName evidence="1">F-box domain-containing protein</fullName>
    </recommendedName>
</protein>
<dbReference type="Proteomes" id="UP000008068">
    <property type="component" value="Unassembled WGS sequence"/>
</dbReference>
<reference evidence="3" key="1">
    <citation type="submission" date="2011-07" db="EMBL/GenBank/DDBJ databases">
        <authorList>
            <consortium name="Caenorhabditis brenneri Sequencing and Analysis Consortium"/>
            <person name="Wilson R.K."/>
        </authorList>
    </citation>
    <scope>NUCLEOTIDE SEQUENCE [LARGE SCALE GENOMIC DNA]</scope>
    <source>
        <strain evidence="3">PB2801</strain>
    </source>
</reference>
<dbReference type="InParanoid" id="G0NUB2"/>
<proteinExistence type="predicted"/>
<evidence type="ECO:0000313" key="2">
    <source>
        <dbReference type="EMBL" id="EGT37769.1"/>
    </source>
</evidence>
<dbReference type="PANTHER" id="PTHR21503">
    <property type="entry name" value="F-BOX-CONTAINING HYPOTHETICAL PROTEIN C.ELEGANS"/>
    <property type="match status" value="1"/>
</dbReference>
<dbReference type="PANTHER" id="PTHR21503:SF8">
    <property type="entry name" value="F-BOX ASSOCIATED DOMAIN-CONTAINING PROTEIN-RELATED"/>
    <property type="match status" value="1"/>
</dbReference>
<evidence type="ECO:0000259" key="1">
    <source>
        <dbReference type="PROSITE" id="PS50181"/>
    </source>
</evidence>
<evidence type="ECO:0000313" key="3">
    <source>
        <dbReference type="Proteomes" id="UP000008068"/>
    </source>
</evidence>
<dbReference type="AlphaFoldDB" id="G0NUB2"/>
<feature type="domain" description="F-box" evidence="1">
    <location>
        <begin position="1"/>
        <end position="44"/>
    </location>
</feature>
<name>G0NUB2_CAEBE</name>
<dbReference type="HOGENOM" id="CLU_829550_0_0_1"/>
<sequence>MKLLKLPYLVVRQILEEIPLSVFFLLSLCSTRMRRILQNSKRRLLCVGMTTTHTTYTQHMFWGKERGRGITNMFILRTLNYSEFGRLPFREPVPVLFDGITGWHSFGFDMGSPRITFVSRMKCIFQSDCHSYLNELFVIKNQLFHLSCPSGFRILMPNTVRNTIVSNCPTRRNVTLSYNCIDDFFKMQPERNLVIVEGKIKDASPVVPERLLIQAKNLVLEHPDNNNEYFLVHFQGEHLLVTSNGFKVFFVNLLVRLWLDGKKERLSTVIILTPTDMTENVEDILKDQGTTPFTKHTQNRMFPYKSDSVIDSRKLFAMHTNITPSFCVCYGNGDH</sequence>
<dbReference type="PROSITE" id="PS50181">
    <property type="entry name" value="FBOX"/>
    <property type="match status" value="1"/>
</dbReference>